<dbReference type="Pfam" id="PF14343">
    <property type="entry name" value="PrcB_C"/>
    <property type="match status" value="1"/>
</dbReference>
<dbReference type="AlphaFoldDB" id="A0A177MUC9"/>
<dbReference type="EMBL" id="LUUG01000044">
    <property type="protein sequence ID" value="OAI08479.1"/>
    <property type="molecule type" value="Genomic_DNA"/>
</dbReference>
<evidence type="ECO:0000259" key="1">
    <source>
        <dbReference type="Pfam" id="PF14343"/>
    </source>
</evidence>
<organism evidence="2 3">
    <name type="scientific">Methylomonas methanica</name>
    <dbReference type="NCBI Taxonomy" id="421"/>
    <lineage>
        <taxon>Bacteria</taxon>
        <taxon>Pseudomonadati</taxon>
        <taxon>Pseudomonadota</taxon>
        <taxon>Gammaproteobacteria</taxon>
        <taxon>Methylococcales</taxon>
        <taxon>Methylococcaceae</taxon>
        <taxon>Methylomonas</taxon>
    </lineage>
</organism>
<dbReference type="OrthoDB" id="3275594at2"/>
<accession>A0A177MUC9</accession>
<name>A0A177MUC9_METMH</name>
<sequence>MSAISVILVIFTASDTYASQPDLGAIQHRFVEMGVGVERHHINSEEQWRAFWARFAMSDPPNIDFRNNDILVVLGGTQGSGGYSIHIKDVDSRPHRTVVRLLVCHPPKDSTEVTEVTSPYDVVLAPKLATPIDWITIEGCNQ</sequence>
<feature type="domain" description="PrcB C-terminal" evidence="1">
    <location>
        <begin position="71"/>
        <end position="123"/>
    </location>
</feature>
<gene>
    <name evidence="2" type="ORF">A1332_06805</name>
</gene>
<reference evidence="2 3" key="1">
    <citation type="submission" date="2016-03" db="EMBL/GenBank/DDBJ databases">
        <authorList>
            <person name="Ploux O."/>
        </authorList>
    </citation>
    <scope>NUCLEOTIDE SEQUENCE [LARGE SCALE GENOMIC DNA]</scope>
    <source>
        <strain evidence="2 3">R-45363</strain>
    </source>
</reference>
<evidence type="ECO:0000313" key="2">
    <source>
        <dbReference type="EMBL" id="OAI08479.1"/>
    </source>
</evidence>
<protein>
    <recommendedName>
        <fullName evidence="1">PrcB C-terminal domain-containing protein</fullName>
    </recommendedName>
</protein>
<dbReference type="InterPro" id="IPR025748">
    <property type="entry name" value="PrcB_C_dom"/>
</dbReference>
<dbReference type="Proteomes" id="UP000078090">
    <property type="component" value="Unassembled WGS sequence"/>
</dbReference>
<comment type="caution">
    <text evidence="2">The sequence shown here is derived from an EMBL/GenBank/DDBJ whole genome shotgun (WGS) entry which is preliminary data.</text>
</comment>
<proteinExistence type="predicted"/>
<evidence type="ECO:0000313" key="3">
    <source>
        <dbReference type="Proteomes" id="UP000078090"/>
    </source>
</evidence>